<evidence type="ECO:0000256" key="3">
    <source>
        <dbReference type="ARBA" id="ARBA00022525"/>
    </source>
</evidence>
<keyword evidence="10" id="KW-1185">Reference proteome</keyword>
<dbReference type="InterPro" id="IPR036819">
    <property type="entry name" value="Subtilisin_inhibitor-like_sf"/>
</dbReference>
<protein>
    <submittedName>
        <fullName evidence="9">Serine protease</fullName>
    </submittedName>
</protein>
<keyword evidence="7" id="KW-0732">Signal</keyword>
<evidence type="ECO:0000256" key="1">
    <source>
        <dbReference type="ARBA" id="ARBA00004613"/>
    </source>
</evidence>
<dbReference type="GO" id="GO:0008233">
    <property type="term" value="F:peptidase activity"/>
    <property type="evidence" value="ECO:0007669"/>
    <property type="project" value="UniProtKB-KW"/>
</dbReference>
<dbReference type="GO" id="GO:0005576">
    <property type="term" value="C:extracellular region"/>
    <property type="evidence" value="ECO:0007669"/>
    <property type="project" value="UniProtKB-SubCell"/>
</dbReference>
<evidence type="ECO:0000256" key="2">
    <source>
        <dbReference type="ARBA" id="ARBA00010472"/>
    </source>
</evidence>
<dbReference type="Pfam" id="PF00720">
    <property type="entry name" value="SSI"/>
    <property type="match status" value="1"/>
</dbReference>
<proteinExistence type="inferred from homology"/>
<feature type="domain" description="Subtilisin inhibitor" evidence="8">
    <location>
        <begin position="41"/>
        <end position="128"/>
    </location>
</feature>
<keyword evidence="3" id="KW-0964">Secreted</keyword>
<evidence type="ECO:0000256" key="7">
    <source>
        <dbReference type="SAM" id="SignalP"/>
    </source>
</evidence>
<dbReference type="GO" id="GO:0006508">
    <property type="term" value="P:proteolysis"/>
    <property type="evidence" value="ECO:0007669"/>
    <property type="project" value="UniProtKB-KW"/>
</dbReference>
<dbReference type="RefSeq" id="WP_138049704.1">
    <property type="nucleotide sequence ID" value="NZ_VBZC01000061.1"/>
</dbReference>
<dbReference type="AlphaFoldDB" id="A0A5R9FF64"/>
<name>A0A5R9FF64_9ACTN</name>
<feature type="signal peptide" evidence="7">
    <location>
        <begin position="1"/>
        <end position="26"/>
    </location>
</feature>
<organism evidence="9 10">
    <name type="scientific">Streptomyces montanus</name>
    <dbReference type="NCBI Taxonomy" id="2580423"/>
    <lineage>
        <taxon>Bacteria</taxon>
        <taxon>Bacillati</taxon>
        <taxon>Actinomycetota</taxon>
        <taxon>Actinomycetes</taxon>
        <taxon>Kitasatosporales</taxon>
        <taxon>Streptomycetaceae</taxon>
        <taxon>Streptomyces</taxon>
    </lineage>
</organism>
<dbReference type="InterPro" id="IPR023549">
    <property type="entry name" value="Subtilisin_inhibitor"/>
</dbReference>
<comment type="similarity">
    <text evidence="2">Belongs to the protease inhibitor I16 (SSI) family.</text>
</comment>
<evidence type="ECO:0000259" key="8">
    <source>
        <dbReference type="Pfam" id="PF00720"/>
    </source>
</evidence>
<dbReference type="EMBL" id="VBZC01000061">
    <property type="protein sequence ID" value="TLS41159.1"/>
    <property type="molecule type" value="Genomic_DNA"/>
</dbReference>
<dbReference type="GO" id="GO:0004867">
    <property type="term" value="F:serine-type endopeptidase inhibitor activity"/>
    <property type="evidence" value="ECO:0007669"/>
    <property type="project" value="UniProtKB-KW"/>
</dbReference>
<gene>
    <name evidence="9" type="ORF">FE633_37875</name>
</gene>
<dbReference type="Proteomes" id="UP000305906">
    <property type="component" value="Unassembled WGS sequence"/>
</dbReference>
<comment type="caution">
    <text evidence="9">The sequence shown here is derived from an EMBL/GenBank/DDBJ whole genome shotgun (WGS) entry which is preliminary data.</text>
</comment>
<evidence type="ECO:0000313" key="10">
    <source>
        <dbReference type="Proteomes" id="UP000305906"/>
    </source>
</evidence>
<dbReference type="SUPFAM" id="SSF55399">
    <property type="entry name" value="Subtilisin inhibitor"/>
    <property type="match status" value="1"/>
</dbReference>
<evidence type="ECO:0000256" key="4">
    <source>
        <dbReference type="ARBA" id="ARBA00022690"/>
    </source>
</evidence>
<sequence length="144" mass="15311">MTKTMTAVRACLLTACALLAVGPVPAAQAAAPQKPVRDGWLYVTVTQGETRAGETRGTLLLCDPPKGRTQTARAYTVRACQELRAVDGDISRIQPRSGHCPMVYAPVTASARGTWHGRRIGYTKTFSNACAMKAETGSVFALAD</sequence>
<evidence type="ECO:0000313" key="9">
    <source>
        <dbReference type="EMBL" id="TLS41159.1"/>
    </source>
</evidence>
<feature type="chain" id="PRO_5024447733" evidence="7">
    <location>
        <begin position="27"/>
        <end position="144"/>
    </location>
</feature>
<keyword evidence="9" id="KW-0378">Hydrolase</keyword>
<evidence type="ECO:0000256" key="6">
    <source>
        <dbReference type="ARBA" id="ARBA00023157"/>
    </source>
</evidence>
<keyword evidence="4" id="KW-0646">Protease inhibitor</keyword>
<keyword evidence="5" id="KW-0722">Serine protease inhibitor</keyword>
<comment type="subcellular location">
    <subcellularLocation>
        <location evidence="1">Secreted</location>
    </subcellularLocation>
</comment>
<accession>A0A5R9FF64</accession>
<evidence type="ECO:0000256" key="5">
    <source>
        <dbReference type="ARBA" id="ARBA00022900"/>
    </source>
</evidence>
<dbReference type="Gene3D" id="3.30.350.10">
    <property type="entry name" value="Subtilisin inhibitor-like"/>
    <property type="match status" value="1"/>
</dbReference>
<keyword evidence="6" id="KW-1015">Disulfide bond</keyword>
<reference evidence="9 10" key="1">
    <citation type="submission" date="2019-05" db="EMBL/GenBank/DDBJ databases">
        <title>Streptomyces sp. NEAU-C151, a novel actinomycete isolated from soil.</title>
        <authorList>
            <person name="Han L."/>
            <person name="Jiang H."/>
        </authorList>
    </citation>
    <scope>NUCLEOTIDE SEQUENCE [LARGE SCALE GENOMIC DNA]</scope>
    <source>
        <strain evidence="9 10">NEAU-C151</strain>
    </source>
</reference>
<keyword evidence="9" id="KW-0645">Protease</keyword>